<keyword evidence="3" id="KW-1185">Reference proteome</keyword>
<dbReference type="RefSeq" id="WP_168147280.1">
    <property type="nucleotide sequence ID" value="NZ_JAAVXB010000003.1"/>
</dbReference>
<dbReference type="Proteomes" id="UP000653472">
    <property type="component" value="Unassembled WGS sequence"/>
</dbReference>
<gene>
    <name evidence="2" type="ORF">G7Y82_06805</name>
</gene>
<evidence type="ECO:0000313" key="2">
    <source>
        <dbReference type="EMBL" id="NKF22022.1"/>
    </source>
</evidence>
<organism evidence="2 3">
    <name type="scientific">Solimonas marina</name>
    <dbReference type="NCBI Taxonomy" id="2714601"/>
    <lineage>
        <taxon>Bacteria</taxon>
        <taxon>Pseudomonadati</taxon>
        <taxon>Pseudomonadota</taxon>
        <taxon>Gammaproteobacteria</taxon>
        <taxon>Nevskiales</taxon>
        <taxon>Nevskiaceae</taxon>
        <taxon>Solimonas</taxon>
    </lineage>
</organism>
<reference evidence="2" key="1">
    <citation type="submission" date="2020-03" db="EMBL/GenBank/DDBJ databases">
        <title>Solimonas marina sp. nov., isolated from deep seawater of the Pacific Ocean.</title>
        <authorList>
            <person name="Liu X."/>
            <person name="Lai Q."/>
            <person name="Sun F."/>
            <person name="Gai Y."/>
            <person name="Li G."/>
            <person name="Shao Z."/>
        </authorList>
    </citation>
    <scope>NUCLEOTIDE SEQUENCE</scope>
    <source>
        <strain evidence="2">C16B3</strain>
    </source>
</reference>
<name>A0A969W7G6_9GAMM</name>
<dbReference type="EMBL" id="JAAVXB010000003">
    <property type="protein sequence ID" value="NKF22022.1"/>
    <property type="molecule type" value="Genomic_DNA"/>
</dbReference>
<feature type="transmembrane region" description="Helical" evidence="1">
    <location>
        <begin position="157"/>
        <end position="175"/>
    </location>
</feature>
<keyword evidence="1" id="KW-0812">Transmembrane</keyword>
<keyword evidence="1" id="KW-1133">Transmembrane helix</keyword>
<evidence type="ECO:0008006" key="4">
    <source>
        <dbReference type="Google" id="ProtNLM"/>
    </source>
</evidence>
<sequence length="182" mass="19439">MSYAALLGFAPFAVFALIEKWVGIVPGLVAGLLVSLGLATWTALRHRSANMLELGSAVIFGALAALALSVHPAWSVWDVRLYVDAGLALVVILGVLLRRPFTLQHRKTVDPTGITRDPAVLRRHLVLSGVWGLAFAGLALVDLYMTLDPGVRDRRGIILTLAILLAAARVTHASVKHARAVA</sequence>
<feature type="transmembrane region" description="Helical" evidence="1">
    <location>
        <begin position="26"/>
        <end position="44"/>
    </location>
</feature>
<evidence type="ECO:0000313" key="3">
    <source>
        <dbReference type="Proteomes" id="UP000653472"/>
    </source>
</evidence>
<dbReference type="AlphaFoldDB" id="A0A969W7G6"/>
<comment type="caution">
    <text evidence="2">The sequence shown here is derived from an EMBL/GenBank/DDBJ whole genome shotgun (WGS) entry which is preliminary data.</text>
</comment>
<proteinExistence type="predicted"/>
<evidence type="ECO:0000256" key="1">
    <source>
        <dbReference type="SAM" id="Phobius"/>
    </source>
</evidence>
<feature type="transmembrane region" description="Helical" evidence="1">
    <location>
        <begin position="51"/>
        <end position="73"/>
    </location>
</feature>
<feature type="transmembrane region" description="Helical" evidence="1">
    <location>
        <begin position="125"/>
        <end position="145"/>
    </location>
</feature>
<feature type="transmembrane region" description="Helical" evidence="1">
    <location>
        <begin position="79"/>
        <end position="97"/>
    </location>
</feature>
<keyword evidence="1" id="KW-0472">Membrane</keyword>
<protein>
    <recommendedName>
        <fullName evidence="4">Intracellular septation protein A</fullName>
    </recommendedName>
</protein>
<accession>A0A969W7G6</accession>